<feature type="transmembrane region" description="Helical" evidence="6">
    <location>
        <begin position="36"/>
        <end position="55"/>
    </location>
</feature>
<dbReference type="EMBL" id="DRMJ01000266">
    <property type="protein sequence ID" value="HHL43006.1"/>
    <property type="molecule type" value="Genomic_DNA"/>
</dbReference>
<comment type="caution">
    <text evidence="8">The sequence shown here is derived from an EMBL/GenBank/DDBJ whole genome shotgun (WGS) entry which is preliminary data.</text>
</comment>
<feature type="transmembrane region" description="Helical" evidence="6">
    <location>
        <begin position="146"/>
        <end position="163"/>
    </location>
</feature>
<evidence type="ECO:0000256" key="2">
    <source>
        <dbReference type="ARBA" id="ARBA00022475"/>
    </source>
</evidence>
<evidence type="ECO:0000256" key="6">
    <source>
        <dbReference type="SAM" id="Phobius"/>
    </source>
</evidence>
<dbReference type="GO" id="GO:0005886">
    <property type="term" value="C:plasma membrane"/>
    <property type="evidence" value="ECO:0007669"/>
    <property type="project" value="UniProtKB-SubCell"/>
</dbReference>
<evidence type="ECO:0000256" key="1">
    <source>
        <dbReference type="ARBA" id="ARBA00004651"/>
    </source>
</evidence>
<evidence type="ECO:0000259" key="7">
    <source>
        <dbReference type="Pfam" id="PF01478"/>
    </source>
</evidence>
<dbReference type="GO" id="GO:0004190">
    <property type="term" value="F:aspartic-type endopeptidase activity"/>
    <property type="evidence" value="ECO:0007669"/>
    <property type="project" value="InterPro"/>
</dbReference>
<keyword evidence="3 6" id="KW-0812">Transmembrane</keyword>
<evidence type="ECO:0000256" key="3">
    <source>
        <dbReference type="ARBA" id="ARBA00022692"/>
    </source>
</evidence>
<reference evidence="8" key="1">
    <citation type="journal article" date="2020" name="mSystems">
        <title>Genome- and Community-Level Interaction Insights into Carbon Utilization and Element Cycling Functions of Hydrothermarchaeota in Hydrothermal Sediment.</title>
        <authorList>
            <person name="Zhou Z."/>
            <person name="Liu Y."/>
            <person name="Xu W."/>
            <person name="Pan J."/>
            <person name="Luo Z.H."/>
            <person name="Li M."/>
        </authorList>
    </citation>
    <scope>NUCLEOTIDE SEQUENCE [LARGE SCALE GENOMIC DNA]</scope>
    <source>
        <strain evidence="8">HyVt-485</strain>
    </source>
</reference>
<accession>A0A7C5R479</accession>
<dbReference type="Gene3D" id="1.20.120.1220">
    <property type="match status" value="1"/>
</dbReference>
<comment type="subcellular location">
    <subcellularLocation>
        <location evidence="1">Cell membrane</location>
        <topology evidence="1">Multi-pass membrane protein</topology>
    </subcellularLocation>
</comment>
<evidence type="ECO:0000256" key="4">
    <source>
        <dbReference type="ARBA" id="ARBA00022989"/>
    </source>
</evidence>
<feature type="transmembrane region" description="Helical" evidence="6">
    <location>
        <begin position="61"/>
        <end position="80"/>
    </location>
</feature>
<evidence type="ECO:0000256" key="5">
    <source>
        <dbReference type="ARBA" id="ARBA00023136"/>
    </source>
</evidence>
<feature type="transmembrane region" description="Helical" evidence="6">
    <location>
        <begin position="101"/>
        <end position="126"/>
    </location>
</feature>
<name>A0A7C5R479_9PROT</name>
<dbReference type="PANTHER" id="PTHR36506:SF1">
    <property type="entry name" value="PREFLAGELLIN PEPTIDASE"/>
    <property type="match status" value="1"/>
</dbReference>
<dbReference type="InterPro" id="IPR052218">
    <property type="entry name" value="Preflagellin_Peptidase"/>
</dbReference>
<keyword evidence="4 6" id="KW-1133">Transmembrane helix</keyword>
<dbReference type="InterPro" id="IPR000045">
    <property type="entry name" value="Prepilin_IV_endopep_pep"/>
</dbReference>
<proteinExistence type="predicted"/>
<dbReference type="Pfam" id="PF01478">
    <property type="entry name" value="Peptidase_A24"/>
    <property type="match status" value="1"/>
</dbReference>
<protein>
    <submittedName>
        <fullName evidence="8">Peptidase</fullName>
    </submittedName>
</protein>
<feature type="domain" description="Prepilin type IV endopeptidase peptidase" evidence="7">
    <location>
        <begin position="14"/>
        <end position="117"/>
    </location>
</feature>
<gene>
    <name evidence="8" type="ORF">ENJ42_05265</name>
</gene>
<dbReference type="Proteomes" id="UP000885830">
    <property type="component" value="Unassembled WGS sequence"/>
</dbReference>
<feature type="transmembrane region" description="Helical" evidence="6">
    <location>
        <begin position="6"/>
        <end position="24"/>
    </location>
</feature>
<evidence type="ECO:0000313" key="8">
    <source>
        <dbReference type="EMBL" id="HHL43006.1"/>
    </source>
</evidence>
<dbReference type="AlphaFoldDB" id="A0A7C5R479"/>
<sequence length="173" mass="18671">MGDGVFISLFIVAVFAGCMLAAAWSDLTSMTIPNRISLVLFAGFLAASALVQPGWSVFGTHMLVGLSCFAIGVGMFALGWMGGGDAKLFAATAFWFTWPDLLVYVVYASIGGGVLALFLLLGRSFLPVQVLTTDWMHRLFRDEKKMPYGLALAFGALMTLPRSEFYQFAASLT</sequence>
<organism evidence="8">
    <name type="scientific">Hellea balneolensis</name>
    <dbReference type="NCBI Taxonomy" id="287478"/>
    <lineage>
        <taxon>Bacteria</taxon>
        <taxon>Pseudomonadati</taxon>
        <taxon>Pseudomonadota</taxon>
        <taxon>Alphaproteobacteria</taxon>
        <taxon>Maricaulales</taxon>
        <taxon>Robiginitomaculaceae</taxon>
        <taxon>Hellea</taxon>
    </lineage>
</organism>
<dbReference type="PANTHER" id="PTHR36506">
    <property type="entry name" value="PREFLAGELLIN PEPTIDASE"/>
    <property type="match status" value="1"/>
</dbReference>
<keyword evidence="5 6" id="KW-0472">Membrane</keyword>
<keyword evidence="2" id="KW-1003">Cell membrane</keyword>